<organism evidence="1">
    <name type="scientific">Salmonella enterica</name>
    <name type="common">Salmonella choleraesuis</name>
    <dbReference type="NCBI Taxonomy" id="28901"/>
    <lineage>
        <taxon>Bacteria</taxon>
        <taxon>Pseudomonadati</taxon>
        <taxon>Pseudomonadota</taxon>
        <taxon>Gammaproteobacteria</taxon>
        <taxon>Enterobacterales</taxon>
        <taxon>Enterobacteriaceae</taxon>
        <taxon>Salmonella</taxon>
    </lineage>
</organism>
<dbReference type="EMBL" id="RTRY01000007">
    <property type="protein sequence ID" value="MJX47144.1"/>
    <property type="molecule type" value="Genomic_DNA"/>
</dbReference>
<dbReference type="RefSeq" id="WP_001089627.1">
    <property type="nucleotide sequence ID" value="NZ_CBDHMQ010000004.1"/>
</dbReference>
<dbReference type="Proteomes" id="UP000885264">
    <property type="component" value="Unassembled WGS sequence"/>
</dbReference>
<sequence length="78" mass="8864">MNSVKPYSPREQDYIRRVAGKVPAEVMAAALGRTRNSLVNWANRHGISLRVPYGILKKHWPEYAEKMTKGGRNGAKER</sequence>
<gene>
    <name evidence="1" type="ORF">DTA53_09565</name>
</gene>
<proteinExistence type="predicted"/>
<comment type="caution">
    <text evidence="1">The sequence shown here is derived from an EMBL/GenBank/DDBJ whole genome shotgun (WGS) entry which is preliminary data.</text>
</comment>
<dbReference type="AlphaFoldDB" id="A0A3K8T1V5"/>
<evidence type="ECO:0000313" key="1">
    <source>
        <dbReference type="EMBL" id="MJX47144.1"/>
    </source>
</evidence>
<name>A0A3K8T1V5_SALER</name>
<reference evidence="1" key="1">
    <citation type="submission" date="2018-07" db="EMBL/GenBank/DDBJ databases">
        <authorList>
            <consortium name="GenomeTrakr network: Whole genome sequencing for foodborne pathogen traceback"/>
        </authorList>
    </citation>
    <scope>NUCLEOTIDE SEQUENCE [LARGE SCALE GENOMIC DNA]</scope>
    <source>
        <strain evidence="1">FDA00013282</strain>
    </source>
</reference>
<accession>A0A3K8T1V5</accession>
<protein>
    <submittedName>
        <fullName evidence="1">Uncharacterized protein</fullName>
    </submittedName>
</protein>